<keyword evidence="3" id="KW-1185">Reference proteome</keyword>
<accession>A0AAF0DFL8</accession>
<dbReference type="SUPFAM" id="SSF53927">
    <property type="entry name" value="Cytidine deaminase-like"/>
    <property type="match status" value="1"/>
</dbReference>
<evidence type="ECO:0000313" key="3">
    <source>
        <dbReference type="Proteomes" id="UP001219355"/>
    </source>
</evidence>
<dbReference type="Gene3D" id="3.40.140.10">
    <property type="entry name" value="Cytidine Deaminase, domain 2"/>
    <property type="match status" value="1"/>
</dbReference>
<feature type="compositionally biased region" description="Basic and acidic residues" evidence="1">
    <location>
        <begin position="192"/>
        <end position="201"/>
    </location>
</feature>
<dbReference type="EMBL" id="CP120628">
    <property type="protein sequence ID" value="WEW57244.1"/>
    <property type="molecule type" value="Genomic_DNA"/>
</dbReference>
<dbReference type="AlphaFoldDB" id="A0AAF0DFL8"/>
<protein>
    <recommendedName>
        <fullName evidence="4">CMP/dCMP-type deaminase domain-containing protein</fullName>
    </recommendedName>
</protein>
<sequence>MTPQPTTELSTHLHYLSRCLALAAYSPPRSTNFRVGAMLLLRQYSPAASDPTADQQTKFEDKVLSTGYTLELPGNTHAEQCCLSKYASQHRISEEDIGTALQKERGDDPNTKIVMYVTMEPCGKRLSGNKPCAVRILETRKDGRAGIDRIYFGVKEPGTFVGESQGCKILDEAGVGWELVEGMEDEILRVAKAGHDPREGETNVDDISAEERTRQEEMPRNPKKRMMEI</sequence>
<dbReference type="GO" id="GO:0006139">
    <property type="term" value="P:nucleobase-containing compound metabolic process"/>
    <property type="evidence" value="ECO:0007669"/>
    <property type="project" value="UniProtKB-ARBA"/>
</dbReference>
<reference evidence="2" key="1">
    <citation type="submission" date="2023-03" db="EMBL/GenBank/DDBJ databases">
        <title>Emydomyces testavorans Genome Sequence.</title>
        <authorList>
            <person name="Hoyer L."/>
        </authorList>
    </citation>
    <scope>NUCLEOTIDE SEQUENCE</scope>
    <source>
        <strain evidence="2">16-2883</strain>
    </source>
</reference>
<dbReference type="Proteomes" id="UP001219355">
    <property type="component" value="Chromosome 2"/>
</dbReference>
<evidence type="ECO:0000256" key="1">
    <source>
        <dbReference type="SAM" id="MobiDB-lite"/>
    </source>
</evidence>
<feature type="region of interest" description="Disordered" evidence="1">
    <location>
        <begin position="192"/>
        <end position="229"/>
    </location>
</feature>
<dbReference type="InterPro" id="IPR016193">
    <property type="entry name" value="Cytidine_deaminase-like"/>
</dbReference>
<evidence type="ECO:0008006" key="4">
    <source>
        <dbReference type="Google" id="ProtNLM"/>
    </source>
</evidence>
<dbReference type="GO" id="GO:0003824">
    <property type="term" value="F:catalytic activity"/>
    <property type="evidence" value="ECO:0007669"/>
    <property type="project" value="InterPro"/>
</dbReference>
<organism evidence="2 3">
    <name type="scientific">Emydomyces testavorans</name>
    <dbReference type="NCBI Taxonomy" id="2070801"/>
    <lineage>
        <taxon>Eukaryota</taxon>
        <taxon>Fungi</taxon>
        <taxon>Dikarya</taxon>
        <taxon>Ascomycota</taxon>
        <taxon>Pezizomycotina</taxon>
        <taxon>Eurotiomycetes</taxon>
        <taxon>Eurotiomycetidae</taxon>
        <taxon>Onygenales</taxon>
        <taxon>Nannizziopsiaceae</taxon>
        <taxon>Emydomyces</taxon>
    </lineage>
</organism>
<name>A0AAF0DFL8_9EURO</name>
<proteinExistence type="predicted"/>
<dbReference type="Pfam" id="PF18785">
    <property type="entry name" value="Inv-AAD"/>
    <property type="match status" value="1"/>
</dbReference>
<evidence type="ECO:0000313" key="2">
    <source>
        <dbReference type="EMBL" id="WEW57244.1"/>
    </source>
</evidence>
<feature type="compositionally biased region" description="Basic and acidic residues" evidence="1">
    <location>
        <begin position="209"/>
        <end position="229"/>
    </location>
</feature>
<gene>
    <name evidence="2" type="ORF">PRK78_002709</name>
</gene>